<proteinExistence type="predicted"/>
<protein>
    <submittedName>
        <fullName evidence="3">MarR family transcriptional regulator</fullName>
    </submittedName>
</protein>
<sequence>MPGGRLTLQDRQRIAAGLAERLGYAEIARTLERPTSTITREVHRNGGPLAYRADRAHRAGESRARRMPADAAAKRAPVAEAAAYGRDAEAVRAFEEQLTELTARTGLTRMAARILAHLYTTDSGSLTAAELVAHLQVSAASVSKAVGDLEQQQLIRRERDPRSRQDRYHIDGDVWYKAWLASSRMNTTLAQITGQGAQILGPDTPAGARLRGTSDFLQYLGQAMLDAAEQWHRDS</sequence>
<dbReference type="Pfam" id="PF13936">
    <property type="entry name" value="HTH_38"/>
    <property type="match status" value="1"/>
</dbReference>
<dbReference type="Proteomes" id="UP001596392">
    <property type="component" value="Unassembled WGS sequence"/>
</dbReference>
<comment type="caution">
    <text evidence="3">The sequence shown here is derived from an EMBL/GenBank/DDBJ whole genome shotgun (WGS) entry which is preliminary data.</text>
</comment>
<dbReference type="InterPro" id="IPR011991">
    <property type="entry name" value="ArsR-like_HTH"/>
</dbReference>
<evidence type="ECO:0000259" key="2">
    <source>
        <dbReference type="Pfam" id="PF13936"/>
    </source>
</evidence>
<dbReference type="InterPro" id="IPR051917">
    <property type="entry name" value="Transposase-Integrase"/>
</dbReference>
<dbReference type="InterPro" id="IPR025246">
    <property type="entry name" value="IS30-like_HTH"/>
</dbReference>
<feature type="domain" description="Transposase IS30-like HTH" evidence="2">
    <location>
        <begin position="5"/>
        <end position="45"/>
    </location>
</feature>
<dbReference type="EMBL" id="JBHTAC010000009">
    <property type="protein sequence ID" value="MFC7243069.1"/>
    <property type="molecule type" value="Genomic_DNA"/>
</dbReference>
<organism evidence="3 4">
    <name type="scientific">Catellatospora aurea</name>
    <dbReference type="NCBI Taxonomy" id="1337874"/>
    <lineage>
        <taxon>Bacteria</taxon>
        <taxon>Bacillati</taxon>
        <taxon>Actinomycetota</taxon>
        <taxon>Actinomycetes</taxon>
        <taxon>Micromonosporales</taxon>
        <taxon>Micromonosporaceae</taxon>
        <taxon>Catellatospora</taxon>
    </lineage>
</organism>
<reference evidence="4" key="1">
    <citation type="journal article" date="2019" name="Int. J. Syst. Evol. Microbiol.">
        <title>The Global Catalogue of Microorganisms (GCM) 10K type strain sequencing project: providing services to taxonomists for standard genome sequencing and annotation.</title>
        <authorList>
            <consortium name="The Broad Institute Genomics Platform"/>
            <consortium name="The Broad Institute Genome Sequencing Center for Infectious Disease"/>
            <person name="Wu L."/>
            <person name="Ma J."/>
        </authorList>
    </citation>
    <scope>NUCLEOTIDE SEQUENCE [LARGE SCALE GENOMIC DNA]</scope>
    <source>
        <strain evidence="4">CGMCC 1.9106</strain>
    </source>
</reference>
<dbReference type="CDD" id="cd00090">
    <property type="entry name" value="HTH_ARSR"/>
    <property type="match status" value="1"/>
</dbReference>
<dbReference type="Gene3D" id="1.10.10.10">
    <property type="entry name" value="Winged helix-like DNA-binding domain superfamily/Winged helix DNA-binding domain"/>
    <property type="match status" value="1"/>
</dbReference>
<name>A0ABW2GVQ5_9ACTN</name>
<dbReference type="InterPro" id="IPR036390">
    <property type="entry name" value="WH_DNA-bd_sf"/>
</dbReference>
<dbReference type="InterPro" id="IPR036388">
    <property type="entry name" value="WH-like_DNA-bd_sf"/>
</dbReference>
<keyword evidence="4" id="KW-1185">Reference proteome</keyword>
<dbReference type="PANTHER" id="PTHR10948:SF23">
    <property type="entry name" value="TRANSPOSASE INSI FOR INSERTION SEQUENCE ELEMENT IS30A-RELATED"/>
    <property type="match status" value="1"/>
</dbReference>
<dbReference type="SUPFAM" id="SSF46785">
    <property type="entry name" value="Winged helix' DNA-binding domain"/>
    <property type="match status" value="1"/>
</dbReference>
<gene>
    <name evidence="3" type="ORF">ACFQO7_11340</name>
</gene>
<feature type="domain" description="HTH marR-type" evidence="1">
    <location>
        <begin position="106"/>
        <end position="164"/>
    </location>
</feature>
<dbReference type="PANTHER" id="PTHR10948">
    <property type="entry name" value="TRANSPOSASE"/>
    <property type="match status" value="1"/>
</dbReference>
<evidence type="ECO:0000313" key="4">
    <source>
        <dbReference type="Proteomes" id="UP001596392"/>
    </source>
</evidence>
<dbReference type="Pfam" id="PF12802">
    <property type="entry name" value="MarR_2"/>
    <property type="match status" value="1"/>
</dbReference>
<dbReference type="InterPro" id="IPR000835">
    <property type="entry name" value="HTH_MarR-typ"/>
</dbReference>
<evidence type="ECO:0000259" key="1">
    <source>
        <dbReference type="Pfam" id="PF12802"/>
    </source>
</evidence>
<accession>A0ABW2GVQ5</accession>
<evidence type="ECO:0000313" key="3">
    <source>
        <dbReference type="EMBL" id="MFC7243069.1"/>
    </source>
</evidence>
<dbReference type="RefSeq" id="WP_376806317.1">
    <property type="nucleotide sequence ID" value="NZ_JBHTAC010000009.1"/>
</dbReference>